<sequence>MKTSAYRLAGVLALTAAVVGASLQPASAEGDAAVLTSTPSPLSTSASSAPKVSAGLSEALRRDLGLTAEQAADRLAREETARATEARVRDVLGSSYGGSFFDERDGALVALTTDPVKAATVSTKDVRTRVVRYSAAELDSVKTGIDALAGRHAPDAVNGWYVDVRTNSVVITVNKNKLDATARDFVAKARAGREHVRVVEETASPRPLADVVGGWPYYINFGGRCSVGFSVYGGFVSAGHCGRAGDTVSDHNGVVTGTFAASTFPYYDYSWVRTNAGVTLWGYVEGYNGYWYYVRGSAQAAVGSGICRSGSTTGMRCGTILARNQTVNYPQGTVYGLTRTNVCAEPGDSGGSWISANQAQGVTSGGSGNCTSGGTTYYQEVNPILSAYGLTLILS</sequence>
<feature type="signal peptide" evidence="10">
    <location>
        <begin position="1"/>
        <end position="28"/>
    </location>
</feature>
<keyword evidence="2" id="KW-0645">Protease</keyword>
<feature type="disulfide bond" evidence="9">
    <location>
        <begin position="225"/>
        <end position="241"/>
    </location>
</feature>
<feature type="chain" id="PRO_5019776474" evidence="10">
    <location>
        <begin position="29"/>
        <end position="395"/>
    </location>
</feature>
<evidence type="ECO:0000256" key="10">
    <source>
        <dbReference type="SAM" id="SignalP"/>
    </source>
</evidence>
<reference evidence="12 13" key="1">
    <citation type="submission" date="2018-10" db="EMBL/GenBank/DDBJ databases">
        <title>Sequencing the genomes of 1000 actinobacteria strains.</title>
        <authorList>
            <person name="Klenk H.-P."/>
        </authorList>
    </citation>
    <scope>NUCLEOTIDE SEQUENCE [LARGE SCALE GENOMIC DNA]</scope>
    <source>
        <strain evidence="12 13">DSM 43911</strain>
    </source>
</reference>
<gene>
    <name evidence="12" type="ORF">DFJ66_8401</name>
</gene>
<evidence type="ECO:0000256" key="2">
    <source>
        <dbReference type="ARBA" id="ARBA00022670"/>
    </source>
</evidence>
<feature type="disulfide bond" evidence="9">
    <location>
        <begin position="343"/>
        <end position="370"/>
    </location>
</feature>
<keyword evidence="7 9" id="KW-1015">Disulfide bond</keyword>
<dbReference type="Gene3D" id="2.40.10.10">
    <property type="entry name" value="Trypsin-like serine proteases"/>
    <property type="match status" value="2"/>
</dbReference>
<dbReference type="InterPro" id="IPR035070">
    <property type="entry name" value="Streptogrisin_prodomain"/>
</dbReference>
<dbReference type="GO" id="GO:0004252">
    <property type="term" value="F:serine-type endopeptidase activity"/>
    <property type="evidence" value="ECO:0007669"/>
    <property type="project" value="InterPro"/>
</dbReference>
<dbReference type="CDD" id="cd21112">
    <property type="entry name" value="alphaLP-like"/>
    <property type="match status" value="1"/>
</dbReference>
<keyword evidence="4" id="KW-0378">Hydrolase</keyword>
<dbReference type="GO" id="GO:0006508">
    <property type="term" value="P:proteolysis"/>
    <property type="evidence" value="ECO:0007669"/>
    <property type="project" value="UniProtKB-KW"/>
</dbReference>
<dbReference type="PRINTS" id="PR00861">
    <property type="entry name" value="ALYTICPTASE"/>
</dbReference>
<dbReference type="Gene3D" id="3.30.300.50">
    <property type="match status" value="2"/>
</dbReference>
<dbReference type="SUPFAM" id="SSF50494">
    <property type="entry name" value="Trypsin-like serine proteases"/>
    <property type="match status" value="1"/>
</dbReference>
<keyword evidence="3 10" id="KW-0732">Signal</keyword>
<proteinExistence type="inferred from homology"/>
<feature type="domain" description="Peptidase S1A alpha-lytic prodomain" evidence="11">
    <location>
        <begin position="133"/>
        <end position="190"/>
    </location>
</feature>
<evidence type="ECO:0000256" key="9">
    <source>
        <dbReference type="PIRSR" id="PIRSR001134-2"/>
    </source>
</evidence>
<feature type="active site" description="Charge relay system" evidence="8">
    <location>
        <position position="349"/>
    </location>
</feature>
<comment type="similarity">
    <text evidence="1">Belongs to the peptidase S1 family.</text>
</comment>
<dbReference type="EMBL" id="RBXR01000001">
    <property type="protein sequence ID" value="RKT75025.1"/>
    <property type="molecule type" value="Genomic_DNA"/>
</dbReference>
<evidence type="ECO:0000256" key="6">
    <source>
        <dbReference type="ARBA" id="ARBA00023145"/>
    </source>
</evidence>
<dbReference type="InterPro" id="IPR001316">
    <property type="entry name" value="Pept_S1A_streptogrisin"/>
</dbReference>
<dbReference type="OrthoDB" id="8781117at2"/>
<accession>A0A495XP94</accession>
<dbReference type="SUPFAM" id="SSF54806">
    <property type="entry name" value="Alpha-lytic protease prodomain"/>
    <property type="match status" value="1"/>
</dbReference>
<dbReference type="AlphaFoldDB" id="A0A495XP94"/>
<feature type="disulfide bond" evidence="9">
    <location>
        <begin position="307"/>
        <end position="317"/>
    </location>
</feature>
<dbReference type="InterPro" id="IPR009003">
    <property type="entry name" value="Peptidase_S1_PA"/>
</dbReference>
<evidence type="ECO:0000256" key="3">
    <source>
        <dbReference type="ARBA" id="ARBA00022729"/>
    </source>
</evidence>
<keyword evidence="6" id="KW-0865">Zymogen</keyword>
<keyword evidence="5" id="KW-0720">Serine protease</keyword>
<name>A0A495XP94_9PSEU</name>
<evidence type="ECO:0000256" key="5">
    <source>
        <dbReference type="ARBA" id="ARBA00022825"/>
    </source>
</evidence>
<dbReference type="PIRSF" id="PIRSF001134">
    <property type="entry name" value="Streptogrisin"/>
    <property type="match status" value="1"/>
</dbReference>
<dbReference type="GO" id="GO:0005576">
    <property type="term" value="C:extracellular region"/>
    <property type="evidence" value="ECO:0007669"/>
    <property type="project" value="InterPro"/>
</dbReference>
<feature type="active site" description="Charge relay system" evidence="8">
    <location>
        <position position="268"/>
    </location>
</feature>
<evidence type="ECO:0000256" key="7">
    <source>
        <dbReference type="ARBA" id="ARBA00023157"/>
    </source>
</evidence>
<dbReference type="InterPro" id="IPR037295">
    <property type="entry name" value="Alpha-lytic_protease_prodomain"/>
</dbReference>
<dbReference type="Pfam" id="PF02983">
    <property type="entry name" value="Pro_Al_protease"/>
    <property type="match status" value="1"/>
</dbReference>
<protein>
    <submittedName>
        <fullName evidence="12">Streptogrisin C</fullName>
    </submittedName>
</protein>
<feature type="active site" description="Charge relay system" evidence="8">
    <location>
        <position position="240"/>
    </location>
</feature>
<keyword evidence="13" id="KW-1185">Reference proteome</keyword>
<evidence type="ECO:0000259" key="11">
    <source>
        <dbReference type="Pfam" id="PF02983"/>
    </source>
</evidence>
<dbReference type="RefSeq" id="WP_121230244.1">
    <property type="nucleotide sequence ID" value="NZ_JBIUBA010000026.1"/>
</dbReference>
<dbReference type="Proteomes" id="UP000272729">
    <property type="component" value="Unassembled WGS sequence"/>
</dbReference>
<organism evidence="12 13">
    <name type="scientific">Saccharothrix variisporea</name>
    <dbReference type="NCBI Taxonomy" id="543527"/>
    <lineage>
        <taxon>Bacteria</taxon>
        <taxon>Bacillati</taxon>
        <taxon>Actinomycetota</taxon>
        <taxon>Actinomycetes</taxon>
        <taxon>Pseudonocardiales</taxon>
        <taxon>Pseudonocardiaceae</taxon>
        <taxon>Saccharothrix</taxon>
    </lineage>
</organism>
<evidence type="ECO:0000256" key="4">
    <source>
        <dbReference type="ARBA" id="ARBA00022801"/>
    </source>
</evidence>
<evidence type="ECO:0000313" key="13">
    <source>
        <dbReference type="Proteomes" id="UP000272729"/>
    </source>
</evidence>
<evidence type="ECO:0000313" key="12">
    <source>
        <dbReference type="EMBL" id="RKT75025.1"/>
    </source>
</evidence>
<evidence type="ECO:0000256" key="8">
    <source>
        <dbReference type="PIRSR" id="PIRSR001134-1"/>
    </source>
</evidence>
<evidence type="ECO:0000256" key="1">
    <source>
        <dbReference type="ARBA" id="ARBA00007664"/>
    </source>
</evidence>
<dbReference type="InterPro" id="IPR004236">
    <property type="entry name" value="Pept_S1_alpha_lytic"/>
</dbReference>
<dbReference type="InterPro" id="IPR043504">
    <property type="entry name" value="Peptidase_S1_PA_chymotrypsin"/>
</dbReference>
<comment type="caution">
    <text evidence="12">The sequence shown here is derived from an EMBL/GenBank/DDBJ whole genome shotgun (WGS) entry which is preliminary data.</text>
</comment>